<dbReference type="PROSITE" id="PS50005">
    <property type="entry name" value="TPR"/>
    <property type="match status" value="1"/>
</dbReference>
<keyword evidence="8" id="KW-1185">Reference proteome</keyword>
<dbReference type="RefSeq" id="WP_303300161.1">
    <property type="nucleotide sequence ID" value="NZ_BAABDA010000042.1"/>
</dbReference>
<feature type="transmembrane region" description="Helical" evidence="5">
    <location>
        <begin position="425"/>
        <end position="445"/>
    </location>
</feature>
<dbReference type="InterPro" id="IPR050482">
    <property type="entry name" value="Sensor_HK_TwoCompSys"/>
</dbReference>
<dbReference type="InterPro" id="IPR036890">
    <property type="entry name" value="HATPase_C_sf"/>
</dbReference>
<sequence length="686" mass="79696">MKLKVLYILAVVCLNLSFSQTDDKIILDSIDVYNQFSIRNNDFSIEERLKYANRARQLSIDLENELVILKSNKNLSEIYWDYKKYNLYKNVNKKNLVLSLKLNDSLSFADANSNLGRFYRINQVTDSAYYYYFKAEKLYRELNDKYKTAITLLRIALIQRDEKDFTGSELTSIEAISLLETLEKTDDVKKNKSYIYNNLGLVFDQLEQFEESIVYHEKALRIKKGLKGNNKTTIDNSKNNLALSYKNSGLINKNVKEYNKALKYYIEILSNKNLINERPDFYALVLDNYAHTLYLSNNHKQLPELYFKALKITGSVNPGGYNSIIINQHLAEYYNDKNNKDSAKFYAYRAKEISEQYHNDDLLKSLLLLSEVEEGNLSAKYLREYVKINDSLQKNERSIRNKFARIRFETKQIEQENAQIAKERMWLLIISVVLIISSFLLYLVISQINRNKELKFIQKQQETNEEIYNLMLSQNESIEEARTLEKKRISEELHDGVLGRLFGTRLSLDSLNMSNSVEAIKTREQYIGELKTIEQDIRKVSHELNTDFVSGSGFIDIIKTLLQTQTLAYELDYKLDHDDTINWDGASNKNKIHIYRIIQESLHNIYKHANATRVNISFKLKNNVICLIMNDDGTGFDVNKAKSGIGLKNMKSRVSEINGSIKITSEIDVGTTVIIEAPNYLKQNLL</sequence>
<dbReference type="GO" id="GO:0016301">
    <property type="term" value="F:kinase activity"/>
    <property type="evidence" value="ECO:0007669"/>
    <property type="project" value="UniProtKB-KW"/>
</dbReference>
<dbReference type="SUPFAM" id="SSF48452">
    <property type="entry name" value="TPR-like"/>
    <property type="match status" value="2"/>
</dbReference>
<feature type="domain" description="Histidine kinase" evidence="6">
    <location>
        <begin position="590"/>
        <end position="681"/>
    </location>
</feature>
<protein>
    <submittedName>
        <fullName evidence="7">Sensor histidine kinase</fullName>
    </submittedName>
</protein>
<dbReference type="InterPro" id="IPR011990">
    <property type="entry name" value="TPR-like_helical_dom_sf"/>
</dbReference>
<name>A0ABT8WIW3_9FLAO</name>
<dbReference type="Gene3D" id="3.30.565.10">
    <property type="entry name" value="Histidine kinase-like ATPase, C-terminal domain"/>
    <property type="match status" value="1"/>
</dbReference>
<keyword evidence="5" id="KW-0812">Transmembrane</keyword>
<comment type="caution">
    <text evidence="7">The sequence shown here is derived from an EMBL/GenBank/DDBJ whole genome shotgun (WGS) entry which is preliminary data.</text>
</comment>
<evidence type="ECO:0000256" key="4">
    <source>
        <dbReference type="PROSITE-ProRule" id="PRU00339"/>
    </source>
</evidence>
<evidence type="ECO:0000256" key="3">
    <source>
        <dbReference type="ARBA" id="ARBA00023012"/>
    </source>
</evidence>
<keyword evidence="3" id="KW-0902">Two-component regulatory system</keyword>
<dbReference type="Proteomes" id="UP001176806">
    <property type="component" value="Unassembled WGS sequence"/>
</dbReference>
<keyword evidence="1" id="KW-0808">Transferase</keyword>
<dbReference type="PANTHER" id="PTHR24421">
    <property type="entry name" value="NITRATE/NITRITE SENSOR PROTEIN NARX-RELATED"/>
    <property type="match status" value="1"/>
</dbReference>
<evidence type="ECO:0000256" key="5">
    <source>
        <dbReference type="SAM" id="Phobius"/>
    </source>
</evidence>
<organism evidence="7 8">
    <name type="scientific">Flavivirga jejuensis</name>
    <dbReference type="NCBI Taxonomy" id="870487"/>
    <lineage>
        <taxon>Bacteria</taxon>
        <taxon>Pseudomonadati</taxon>
        <taxon>Bacteroidota</taxon>
        <taxon>Flavobacteriia</taxon>
        <taxon>Flavobacteriales</taxon>
        <taxon>Flavobacteriaceae</taxon>
        <taxon>Flavivirga</taxon>
    </lineage>
</organism>
<feature type="repeat" description="TPR" evidence="4">
    <location>
        <begin position="193"/>
        <end position="226"/>
    </location>
</feature>
<dbReference type="EMBL" id="JAUOEL010000001">
    <property type="protein sequence ID" value="MDO5973097.1"/>
    <property type="molecule type" value="Genomic_DNA"/>
</dbReference>
<proteinExistence type="predicted"/>
<dbReference type="PROSITE" id="PS50109">
    <property type="entry name" value="HIS_KIN"/>
    <property type="match status" value="1"/>
</dbReference>
<reference evidence="7" key="1">
    <citation type="submission" date="2023-07" db="EMBL/GenBank/DDBJ databases">
        <title>Two novel species in the genus Flavivirga.</title>
        <authorList>
            <person name="Kwon K."/>
        </authorList>
    </citation>
    <scope>NUCLEOTIDE SEQUENCE</scope>
    <source>
        <strain evidence="7">KACC 14158</strain>
    </source>
</reference>
<keyword evidence="5" id="KW-0472">Membrane</keyword>
<dbReference type="InterPro" id="IPR005467">
    <property type="entry name" value="His_kinase_dom"/>
</dbReference>
<dbReference type="SUPFAM" id="SSF55874">
    <property type="entry name" value="ATPase domain of HSP90 chaperone/DNA topoisomerase II/histidine kinase"/>
    <property type="match status" value="1"/>
</dbReference>
<keyword evidence="5" id="KW-1133">Transmembrane helix</keyword>
<dbReference type="CDD" id="cd16917">
    <property type="entry name" value="HATPase_UhpB-NarQ-NarX-like"/>
    <property type="match status" value="1"/>
</dbReference>
<dbReference type="Pfam" id="PF02518">
    <property type="entry name" value="HATPase_c"/>
    <property type="match status" value="1"/>
</dbReference>
<dbReference type="Gene3D" id="1.20.5.1930">
    <property type="match status" value="1"/>
</dbReference>
<evidence type="ECO:0000256" key="1">
    <source>
        <dbReference type="ARBA" id="ARBA00022679"/>
    </source>
</evidence>
<dbReference type="InterPro" id="IPR003594">
    <property type="entry name" value="HATPase_dom"/>
</dbReference>
<keyword evidence="2 7" id="KW-0418">Kinase</keyword>
<dbReference type="SMART" id="SM00387">
    <property type="entry name" value="HATPase_c"/>
    <property type="match status" value="1"/>
</dbReference>
<evidence type="ECO:0000313" key="8">
    <source>
        <dbReference type="Proteomes" id="UP001176806"/>
    </source>
</evidence>
<evidence type="ECO:0000313" key="7">
    <source>
        <dbReference type="EMBL" id="MDO5973097.1"/>
    </source>
</evidence>
<gene>
    <name evidence="7" type="ORF">Q4Q40_02785</name>
</gene>
<evidence type="ECO:0000259" key="6">
    <source>
        <dbReference type="PROSITE" id="PS50109"/>
    </source>
</evidence>
<evidence type="ECO:0000256" key="2">
    <source>
        <dbReference type="ARBA" id="ARBA00022777"/>
    </source>
</evidence>
<dbReference type="InterPro" id="IPR019734">
    <property type="entry name" value="TPR_rpt"/>
</dbReference>
<dbReference type="SMART" id="SM00028">
    <property type="entry name" value="TPR"/>
    <property type="match status" value="4"/>
</dbReference>
<accession>A0ABT8WIW3</accession>
<keyword evidence="4" id="KW-0802">TPR repeat</keyword>
<dbReference type="Gene3D" id="1.25.40.10">
    <property type="entry name" value="Tetratricopeptide repeat domain"/>
    <property type="match status" value="1"/>
</dbReference>